<dbReference type="CDD" id="cd14251">
    <property type="entry name" value="PL-6"/>
    <property type="match status" value="1"/>
</dbReference>
<evidence type="ECO:0000256" key="1">
    <source>
        <dbReference type="SAM" id="SignalP"/>
    </source>
</evidence>
<dbReference type="OrthoDB" id="6475864at2"/>
<keyword evidence="3" id="KW-1185">Reference proteome</keyword>
<evidence type="ECO:0000313" key="2">
    <source>
        <dbReference type="EMBL" id="KLI62864.1"/>
    </source>
</evidence>
<comment type="caution">
    <text evidence="2">The sequence shown here is derived from an EMBL/GenBank/DDBJ whole genome shotgun (WGS) entry which is preliminary data.</text>
</comment>
<protein>
    <recommendedName>
        <fullName evidence="4">Poly(Beta-D-mannuronate) lyase</fullName>
    </recommendedName>
</protein>
<dbReference type="Gene3D" id="2.160.20.10">
    <property type="entry name" value="Single-stranded right-handed beta-helix, Pectin lyase-like"/>
    <property type="match status" value="2"/>
</dbReference>
<dbReference type="InterPro" id="IPR039513">
    <property type="entry name" value="PL-6"/>
</dbReference>
<accession>A0A0H0XKL1</accession>
<dbReference type="InterPro" id="IPR011050">
    <property type="entry name" value="Pectin_lyase_fold/virulence"/>
</dbReference>
<dbReference type="SUPFAM" id="SSF51126">
    <property type="entry name" value="Pectin lyase-like"/>
    <property type="match status" value="2"/>
</dbReference>
<dbReference type="EMBL" id="LBHU01000004">
    <property type="protein sequence ID" value="KLI62864.1"/>
    <property type="molecule type" value="Genomic_DNA"/>
</dbReference>
<sequence>MFGRMGLCVAALSLWVAPARAEDRFVSNPDEYAAALGQVSAGDTITLANGEWRDFEIVITGQGSADAPITLAAETPGEVVLTGQSNLRIGGQHIIVSGLVFRDGFSPTGEVISFRRDSEDLARNSRVTQTVIDHFSKPDRNETDYWVGIYGQDNRFDHNHLVGKTNRGVTLAVRLNTEGSRENNHSIDHNYFGPRPNLGSNGGETLRIGTSHFAEFDSNTLVENNVFDRCSGEVEIISVKAGGNTVRGNLFLRSRGALTLRHGDGNLVERNVFIGDGEDHTGGIRVINRRQTVQDNYMEGLRGNGFASALTVMNGVPNSPANRYVEVQYAQILRNTIIDSDRITFGAGADEERSAAPSDSYFYSNLLGGREEGTFLEVDADISGIAFAGNAVVSGQLHSALDAVRRVDTAMERGGNGLLYPVDPSLAAVGAPRDLRVMSLDEVGVDWYPKPGAQEPFGTGRAIEVEMSGTALIDAIADAHDGDTLQLSPGHYVVDRIIPISRSLTITGESDTILTFVRPTLFEMREGGRLRLEDLTIDGAEADDASGNAVIRTASIPIRGNLQIELERVVVRNLDVNRDFDVIYFGKSTLADRVDIRDSIFENISGAVVSAASEYDDQGQYNIEYLDIQDSIVRNVTGSAAEVYRGGRDESTFGPHVNIAGSIFENVGSGSRSSIDLHGAQRTMIGQNAFVSSAPIGITHTVGTPVTAITRNTFAATPGPELTELNYAGEPRVEMSENLTTEISAQ</sequence>
<feature type="signal peptide" evidence="1">
    <location>
        <begin position="1"/>
        <end position="21"/>
    </location>
</feature>
<proteinExistence type="predicted"/>
<dbReference type="SMART" id="SM00710">
    <property type="entry name" value="PbH1"/>
    <property type="match status" value="7"/>
</dbReference>
<evidence type="ECO:0000313" key="3">
    <source>
        <dbReference type="Proteomes" id="UP000053455"/>
    </source>
</evidence>
<dbReference type="PATRIC" id="fig|874156.12.peg.2539"/>
<reference evidence="2 3" key="1">
    <citation type="submission" date="2015-04" db="EMBL/GenBank/DDBJ databases">
        <title>The draft genome sequence of Erythrobacter marinus HWDM-33.</title>
        <authorList>
            <person name="Zhuang L."/>
            <person name="Liu Y."/>
            <person name="Shao Z."/>
        </authorList>
    </citation>
    <scope>NUCLEOTIDE SEQUENCE [LARGE SCALE GENOMIC DNA]</scope>
    <source>
        <strain evidence="2 3">HWDM-33</strain>
    </source>
</reference>
<dbReference type="Pfam" id="PF14592">
    <property type="entry name" value="Chondroitinas_B"/>
    <property type="match status" value="1"/>
</dbReference>
<name>A0A0H0XKL1_9SPHN</name>
<dbReference type="InterPro" id="IPR006626">
    <property type="entry name" value="PbH1"/>
</dbReference>
<dbReference type="AlphaFoldDB" id="A0A0H0XKL1"/>
<evidence type="ECO:0008006" key="4">
    <source>
        <dbReference type="Google" id="ProtNLM"/>
    </source>
</evidence>
<dbReference type="Proteomes" id="UP000053455">
    <property type="component" value="Unassembled WGS sequence"/>
</dbReference>
<keyword evidence="1" id="KW-0732">Signal</keyword>
<dbReference type="RefSeq" id="WP_047094381.1">
    <property type="nucleotide sequence ID" value="NZ_LBHU01000004.1"/>
</dbReference>
<gene>
    <name evidence="2" type="ORF">AAV99_12345</name>
</gene>
<feature type="chain" id="PRO_5002588937" description="Poly(Beta-D-mannuronate) lyase" evidence="1">
    <location>
        <begin position="22"/>
        <end position="746"/>
    </location>
</feature>
<dbReference type="STRING" id="874156.GCA_001021555_02552"/>
<organism evidence="2 3">
    <name type="scientific">Aurantiacibacter marinus</name>
    <dbReference type="NCBI Taxonomy" id="874156"/>
    <lineage>
        <taxon>Bacteria</taxon>
        <taxon>Pseudomonadati</taxon>
        <taxon>Pseudomonadota</taxon>
        <taxon>Alphaproteobacteria</taxon>
        <taxon>Sphingomonadales</taxon>
        <taxon>Erythrobacteraceae</taxon>
        <taxon>Aurantiacibacter</taxon>
    </lineage>
</organism>
<dbReference type="InterPro" id="IPR012334">
    <property type="entry name" value="Pectin_lyas_fold"/>
</dbReference>